<keyword evidence="4" id="KW-0560">Oxidoreductase</keyword>
<dbReference type="Gene3D" id="3.50.50.60">
    <property type="entry name" value="FAD/NAD(P)-binding domain"/>
    <property type="match status" value="1"/>
</dbReference>
<dbReference type="Pfam" id="PF01494">
    <property type="entry name" value="FAD_binding_3"/>
    <property type="match status" value="1"/>
</dbReference>
<dbReference type="SUPFAM" id="SSF51905">
    <property type="entry name" value="FAD/NAD(P)-binding domain"/>
    <property type="match status" value="1"/>
</dbReference>
<evidence type="ECO:0000313" key="6">
    <source>
        <dbReference type="EMBL" id="KAF7504427.1"/>
    </source>
</evidence>
<keyword evidence="7" id="KW-1185">Reference proteome</keyword>
<evidence type="ECO:0000256" key="1">
    <source>
        <dbReference type="ARBA" id="ARBA00007992"/>
    </source>
</evidence>
<organism evidence="6 7">
    <name type="scientific">Endocarpon pusillum</name>
    <dbReference type="NCBI Taxonomy" id="364733"/>
    <lineage>
        <taxon>Eukaryota</taxon>
        <taxon>Fungi</taxon>
        <taxon>Dikarya</taxon>
        <taxon>Ascomycota</taxon>
        <taxon>Pezizomycotina</taxon>
        <taxon>Eurotiomycetes</taxon>
        <taxon>Chaetothyriomycetidae</taxon>
        <taxon>Verrucariales</taxon>
        <taxon>Verrucariaceae</taxon>
        <taxon>Endocarpon</taxon>
    </lineage>
</organism>
<evidence type="ECO:0000256" key="2">
    <source>
        <dbReference type="ARBA" id="ARBA00022630"/>
    </source>
</evidence>
<sequence length="314" mass="35097">MVAGDSWVKEDALKVIIVGGSVAGLTLAHCLYRAGIDYVVLESREDIAPKQGASIGIFANGARILDQLGIYSEIEECTDPPVWNEVVTGKGDVVSKLDSMALVQARLGYPINFLEREWFLKSLYTQLPDRSKILTGKIVTSVVQLAEGIIVSCTDGSQFVGDVVAGADGVHSRVRQEMWRHVEMDGLAKSLAKDKEAMSAEYRCLYGMSSRVPGLEEKHHYLTVNKNWSFLAFVGKSDRCYWFVFEKLDRIYHAPNIPRYIEADQLEFIKPFLGMDTSHTTSNSKLCGKEKLQRRWPPWKRLSTVDGHMAGSFA</sequence>
<dbReference type="PANTHER" id="PTHR47356">
    <property type="entry name" value="FAD-DEPENDENT MONOOXYGENASE ASQG-RELATED"/>
    <property type="match status" value="1"/>
</dbReference>
<protein>
    <recommendedName>
        <fullName evidence="5">FAD-binding domain-containing protein</fullName>
    </recommendedName>
</protein>
<dbReference type="InterPro" id="IPR036188">
    <property type="entry name" value="FAD/NAD-bd_sf"/>
</dbReference>
<keyword evidence="2" id="KW-0285">Flavoprotein</keyword>
<dbReference type="GO" id="GO:0071949">
    <property type="term" value="F:FAD binding"/>
    <property type="evidence" value="ECO:0007669"/>
    <property type="project" value="InterPro"/>
</dbReference>
<evidence type="ECO:0000313" key="7">
    <source>
        <dbReference type="Proteomes" id="UP000606974"/>
    </source>
</evidence>
<evidence type="ECO:0000256" key="3">
    <source>
        <dbReference type="ARBA" id="ARBA00022827"/>
    </source>
</evidence>
<dbReference type="Proteomes" id="UP000606974">
    <property type="component" value="Unassembled WGS sequence"/>
</dbReference>
<evidence type="ECO:0000259" key="5">
    <source>
        <dbReference type="Pfam" id="PF01494"/>
    </source>
</evidence>
<dbReference type="InterPro" id="IPR050562">
    <property type="entry name" value="FAD_mOase_fung"/>
</dbReference>
<feature type="domain" description="FAD-binding" evidence="5">
    <location>
        <begin position="14"/>
        <end position="178"/>
    </location>
</feature>
<dbReference type="AlphaFoldDB" id="A0A8H7AC44"/>
<keyword evidence="3" id="KW-0274">FAD</keyword>
<dbReference type="PANTHER" id="PTHR47356:SF2">
    <property type="entry name" value="FAD-BINDING DOMAIN-CONTAINING PROTEIN-RELATED"/>
    <property type="match status" value="1"/>
</dbReference>
<gene>
    <name evidence="6" type="ORF">GJ744_002231</name>
</gene>
<accession>A0A8H7AC44</accession>
<name>A0A8H7AC44_9EURO</name>
<dbReference type="InterPro" id="IPR002938">
    <property type="entry name" value="FAD-bd"/>
</dbReference>
<comment type="similarity">
    <text evidence="1">Belongs to the paxM FAD-dependent monooxygenase family.</text>
</comment>
<reference evidence="6" key="1">
    <citation type="submission" date="2020-02" db="EMBL/GenBank/DDBJ databases">
        <authorList>
            <person name="Palmer J.M."/>
        </authorList>
    </citation>
    <scope>NUCLEOTIDE SEQUENCE</scope>
    <source>
        <strain evidence="6">EPUS1.4</strain>
        <tissue evidence="6">Thallus</tissue>
    </source>
</reference>
<comment type="caution">
    <text evidence="6">The sequence shown here is derived from an EMBL/GenBank/DDBJ whole genome shotgun (WGS) entry which is preliminary data.</text>
</comment>
<dbReference type="GO" id="GO:0004497">
    <property type="term" value="F:monooxygenase activity"/>
    <property type="evidence" value="ECO:0007669"/>
    <property type="project" value="InterPro"/>
</dbReference>
<dbReference type="EMBL" id="JAACFV010000138">
    <property type="protein sequence ID" value="KAF7504427.1"/>
    <property type="molecule type" value="Genomic_DNA"/>
</dbReference>
<dbReference type="OrthoDB" id="10029326at2759"/>
<dbReference type="PRINTS" id="PR00420">
    <property type="entry name" value="RNGMNOXGNASE"/>
</dbReference>
<evidence type="ECO:0000256" key="4">
    <source>
        <dbReference type="ARBA" id="ARBA00023002"/>
    </source>
</evidence>
<proteinExistence type="inferred from homology"/>